<dbReference type="EMBL" id="CP042910">
    <property type="protein sequence ID" value="QEG16812.1"/>
    <property type="molecule type" value="Genomic_DNA"/>
</dbReference>
<keyword evidence="3" id="KW-1185">Reference proteome</keyword>
<evidence type="ECO:0000256" key="1">
    <source>
        <dbReference type="SAM" id="MobiDB-lite"/>
    </source>
</evidence>
<evidence type="ECO:0000313" key="3">
    <source>
        <dbReference type="Proteomes" id="UP000322887"/>
    </source>
</evidence>
<evidence type="ECO:0000313" key="2">
    <source>
        <dbReference type="EMBL" id="QEG16812.1"/>
    </source>
</evidence>
<accession>A0ABX5YMJ1</accession>
<gene>
    <name evidence="2" type="ORF">GmarT_26800</name>
</gene>
<feature type="region of interest" description="Disordered" evidence="1">
    <location>
        <begin position="14"/>
        <end position="37"/>
    </location>
</feature>
<organism evidence="2 3">
    <name type="scientific">Gimesia maris</name>
    <dbReference type="NCBI Taxonomy" id="122"/>
    <lineage>
        <taxon>Bacteria</taxon>
        <taxon>Pseudomonadati</taxon>
        <taxon>Planctomycetota</taxon>
        <taxon>Planctomycetia</taxon>
        <taxon>Planctomycetales</taxon>
        <taxon>Planctomycetaceae</taxon>
        <taxon>Gimesia</taxon>
    </lineage>
</organism>
<name>A0ABX5YMJ1_9PLAN</name>
<sequence>MQVFHTHFVENFRNRESGGSLGTNHHPRSRVEADEDLSSSHLKDVVCNVNHSNDLRGSLVRLGRNAVQKLLTEVITFFLAYPPDFQELR</sequence>
<protein>
    <submittedName>
        <fullName evidence="2">Uncharacterized protein</fullName>
    </submittedName>
</protein>
<reference evidence="2 3" key="1">
    <citation type="submission" date="2019-08" db="EMBL/GenBank/DDBJ databases">
        <title>Deep-cultivation of Planctomycetes and their phenomic and genomic characterization uncovers novel biology.</title>
        <authorList>
            <person name="Wiegand S."/>
            <person name="Jogler M."/>
            <person name="Boedeker C."/>
            <person name="Pinto D."/>
            <person name="Vollmers J."/>
            <person name="Rivas-Marin E."/>
            <person name="Kohn T."/>
            <person name="Peeters S.H."/>
            <person name="Heuer A."/>
            <person name="Rast P."/>
            <person name="Oberbeckmann S."/>
            <person name="Bunk B."/>
            <person name="Jeske O."/>
            <person name="Meyerdierks A."/>
            <person name="Storesund J.E."/>
            <person name="Kallscheuer N."/>
            <person name="Luecker S."/>
            <person name="Lage O.M."/>
            <person name="Pohl T."/>
            <person name="Merkel B.J."/>
            <person name="Hornburger P."/>
            <person name="Mueller R.-W."/>
            <person name="Bruemmer F."/>
            <person name="Labrenz M."/>
            <person name="Spormann A.M."/>
            <person name="Op den Camp H."/>
            <person name="Overmann J."/>
            <person name="Amann R."/>
            <person name="Jetten M.S.M."/>
            <person name="Mascher T."/>
            <person name="Medema M.H."/>
            <person name="Devos D.P."/>
            <person name="Kaster A.-K."/>
            <person name="Ovreas L."/>
            <person name="Rohde M."/>
            <person name="Galperin M.Y."/>
            <person name="Jogler C."/>
        </authorList>
    </citation>
    <scope>NUCLEOTIDE SEQUENCE [LARGE SCALE GENOMIC DNA]</scope>
    <source>
        <strain evidence="2 3">DSM 8797</strain>
    </source>
</reference>
<dbReference type="Proteomes" id="UP000322887">
    <property type="component" value="Chromosome"/>
</dbReference>
<proteinExistence type="predicted"/>